<feature type="compositionally biased region" description="Polar residues" evidence="1">
    <location>
        <begin position="163"/>
        <end position="180"/>
    </location>
</feature>
<organism evidence="2 3">
    <name type="scientific">Chaetomidium leptoderma</name>
    <dbReference type="NCBI Taxonomy" id="669021"/>
    <lineage>
        <taxon>Eukaryota</taxon>
        <taxon>Fungi</taxon>
        <taxon>Dikarya</taxon>
        <taxon>Ascomycota</taxon>
        <taxon>Pezizomycotina</taxon>
        <taxon>Sordariomycetes</taxon>
        <taxon>Sordariomycetidae</taxon>
        <taxon>Sordariales</taxon>
        <taxon>Chaetomiaceae</taxon>
        <taxon>Chaetomidium</taxon>
    </lineage>
</organism>
<feature type="compositionally biased region" description="Polar residues" evidence="1">
    <location>
        <begin position="369"/>
        <end position="383"/>
    </location>
</feature>
<feature type="compositionally biased region" description="Low complexity" evidence="1">
    <location>
        <begin position="316"/>
        <end position="346"/>
    </location>
</feature>
<comment type="caution">
    <text evidence="2">The sequence shown here is derived from an EMBL/GenBank/DDBJ whole genome shotgun (WGS) entry which is preliminary data.</text>
</comment>
<sequence length="510" mass="53607">MAPSAPTRPRLTLKGLPRKRPGPAPKPLSERLKNRPPKQVKRVERSYTRERKIEVLVYLLNHQVRVLDDRLRRVPRRRVGQPHESNELAEPVVQEENGEFVWYRAPTYAEASDFWKIPTPTIQGWWDSRKKLLEGTGIELPQVDPVGFSATPAATGASRVPNRAQSTSSTTGGEVQQVQQRDGVPVADSTTAPATPSGPAPSPNPGHTQNPPASTDRTPLATVGGSSSANATHHYTGLTALTALTVHMGVKHHPSRSPTWGLPATPAHMLRQALPAIHVSSPTPSLKLATPGVYWRQLDTSPGEESRSTFTSAPSPSQQPAMTPATPQQVPPGANAPGTTTPAVAPDGNSPGQEEQEGERTDAPAPDDQGSSSPSAEDVSQNQGKGAAAAGSASPSDGTGAASATSRGEESAVTPMDVTTAVPEDEDTATPMEMTGSPDQDMAVTPIETEGDTTTPTEEESGTAEVAVETPAEPAATETLAEDTATPMEIDTEAPADPAVDTPGLLVLMR</sequence>
<evidence type="ECO:0000313" key="3">
    <source>
        <dbReference type="Proteomes" id="UP001302745"/>
    </source>
</evidence>
<feature type="compositionally biased region" description="Low complexity" evidence="1">
    <location>
        <begin position="384"/>
        <end position="406"/>
    </location>
</feature>
<feature type="compositionally biased region" description="Low complexity" evidence="1">
    <location>
        <begin position="463"/>
        <end position="487"/>
    </location>
</feature>
<gene>
    <name evidence="2" type="ORF">C8A00DRAFT_32548</name>
</gene>
<feature type="region of interest" description="Disordered" evidence="1">
    <location>
        <begin position="1"/>
        <end position="45"/>
    </location>
</feature>
<evidence type="ECO:0000313" key="2">
    <source>
        <dbReference type="EMBL" id="KAK4154655.1"/>
    </source>
</evidence>
<keyword evidence="3" id="KW-1185">Reference proteome</keyword>
<feature type="region of interest" description="Disordered" evidence="1">
    <location>
        <begin position="149"/>
        <end position="231"/>
    </location>
</feature>
<reference evidence="2" key="1">
    <citation type="journal article" date="2023" name="Mol. Phylogenet. Evol.">
        <title>Genome-scale phylogeny and comparative genomics of the fungal order Sordariales.</title>
        <authorList>
            <person name="Hensen N."/>
            <person name="Bonometti L."/>
            <person name="Westerberg I."/>
            <person name="Brannstrom I.O."/>
            <person name="Guillou S."/>
            <person name="Cros-Aarteil S."/>
            <person name="Calhoun S."/>
            <person name="Haridas S."/>
            <person name="Kuo A."/>
            <person name="Mondo S."/>
            <person name="Pangilinan J."/>
            <person name="Riley R."/>
            <person name="LaButti K."/>
            <person name="Andreopoulos B."/>
            <person name="Lipzen A."/>
            <person name="Chen C."/>
            <person name="Yan M."/>
            <person name="Daum C."/>
            <person name="Ng V."/>
            <person name="Clum A."/>
            <person name="Steindorff A."/>
            <person name="Ohm R.A."/>
            <person name="Martin F."/>
            <person name="Silar P."/>
            <person name="Natvig D.O."/>
            <person name="Lalanne C."/>
            <person name="Gautier V."/>
            <person name="Ament-Velasquez S.L."/>
            <person name="Kruys A."/>
            <person name="Hutchinson M.I."/>
            <person name="Powell A.J."/>
            <person name="Barry K."/>
            <person name="Miller A.N."/>
            <person name="Grigoriev I.V."/>
            <person name="Debuchy R."/>
            <person name="Gladieux P."/>
            <person name="Hiltunen Thoren M."/>
            <person name="Johannesson H."/>
        </authorList>
    </citation>
    <scope>NUCLEOTIDE SEQUENCE</scope>
    <source>
        <strain evidence="2">CBS 538.74</strain>
    </source>
</reference>
<feature type="region of interest" description="Disordered" evidence="1">
    <location>
        <begin position="298"/>
        <end position="510"/>
    </location>
</feature>
<dbReference type="EMBL" id="MU856906">
    <property type="protein sequence ID" value="KAK4154655.1"/>
    <property type="molecule type" value="Genomic_DNA"/>
</dbReference>
<evidence type="ECO:0000256" key="1">
    <source>
        <dbReference type="SAM" id="MobiDB-lite"/>
    </source>
</evidence>
<feature type="compositionally biased region" description="Low complexity" evidence="1">
    <location>
        <begin position="445"/>
        <end position="456"/>
    </location>
</feature>
<name>A0AAN6ZWL0_9PEZI</name>
<protein>
    <submittedName>
        <fullName evidence="2">Uncharacterized protein</fullName>
    </submittedName>
</protein>
<feature type="compositionally biased region" description="Polar residues" evidence="1">
    <location>
        <begin position="207"/>
        <end position="217"/>
    </location>
</feature>
<proteinExistence type="predicted"/>
<accession>A0AAN6ZWL0</accession>
<reference evidence="2" key="2">
    <citation type="submission" date="2023-05" db="EMBL/GenBank/DDBJ databases">
        <authorList>
            <consortium name="Lawrence Berkeley National Laboratory"/>
            <person name="Steindorff A."/>
            <person name="Hensen N."/>
            <person name="Bonometti L."/>
            <person name="Westerberg I."/>
            <person name="Brannstrom I.O."/>
            <person name="Guillou S."/>
            <person name="Cros-Aarteil S."/>
            <person name="Calhoun S."/>
            <person name="Haridas S."/>
            <person name="Kuo A."/>
            <person name="Mondo S."/>
            <person name="Pangilinan J."/>
            <person name="Riley R."/>
            <person name="Labutti K."/>
            <person name="Andreopoulos B."/>
            <person name="Lipzen A."/>
            <person name="Chen C."/>
            <person name="Yanf M."/>
            <person name="Daum C."/>
            <person name="Ng V."/>
            <person name="Clum A."/>
            <person name="Ohm R."/>
            <person name="Martin F."/>
            <person name="Silar P."/>
            <person name="Natvig D."/>
            <person name="Lalanne C."/>
            <person name="Gautier V."/>
            <person name="Ament-Velasquez S.L."/>
            <person name="Kruys A."/>
            <person name="Hutchinson M.I."/>
            <person name="Powell A.J."/>
            <person name="Barry K."/>
            <person name="Miller A.N."/>
            <person name="Grigoriev I.V."/>
            <person name="Debuchy R."/>
            <person name="Gladieux P."/>
            <person name="Thoren M.H."/>
            <person name="Johannesson H."/>
        </authorList>
    </citation>
    <scope>NUCLEOTIDE SEQUENCE</scope>
    <source>
        <strain evidence="2">CBS 538.74</strain>
    </source>
</reference>
<dbReference type="AlphaFoldDB" id="A0AAN6ZWL0"/>
<dbReference type="Proteomes" id="UP001302745">
    <property type="component" value="Unassembled WGS sequence"/>
</dbReference>